<dbReference type="Pfam" id="PF25773">
    <property type="entry name" value="TPR_ANAPC2"/>
    <property type="match status" value="1"/>
</dbReference>
<feature type="compositionally biased region" description="Low complexity" evidence="8">
    <location>
        <begin position="879"/>
        <end position="888"/>
    </location>
</feature>
<feature type="compositionally biased region" description="Gly residues" evidence="8">
    <location>
        <begin position="596"/>
        <end position="621"/>
    </location>
</feature>
<keyword evidence="4" id="KW-0498">Mitosis</keyword>
<dbReference type="InterPro" id="IPR016158">
    <property type="entry name" value="Cullin_homology"/>
</dbReference>
<dbReference type="Gene3D" id="1.10.10.10">
    <property type="entry name" value="Winged helix-like DNA-binding domain superfamily/Winged helix DNA-binding domain"/>
    <property type="match status" value="1"/>
</dbReference>
<reference evidence="11" key="1">
    <citation type="submission" date="2025-08" db="UniProtKB">
        <authorList>
            <consortium name="RefSeq"/>
        </authorList>
    </citation>
    <scope>IDENTIFICATION</scope>
    <source>
        <tissue evidence="11">Sperm</tissue>
    </source>
</reference>
<dbReference type="SUPFAM" id="SSF46785">
    <property type="entry name" value="Winged helix' DNA-binding domain"/>
    <property type="match status" value="1"/>
</dbReference>
<evidence type="ECO:0000256" key="4">
    <source>
        <dbReference type="ARBA" id="ARBA00022776"/>
    </source>
</evidence>
<evidence type="ECO:0000256" key="5">
    <source>
        <dbReference type="ARBA" id="ARBA00022786"/>
    </source>
</evidence>
<evidence type="ECO:0000313" key="11">
    <source>
        <dbReference type="RefSeq" id="XP_032835425.1"/>
    </source>
</evidence>
<evidence type="ECO:0000256" key="6">
    <source>
        <dbReference type="ARBA" id="ARBA00023306"/>
    </source>
</evidence>
<evidence type="ECO:0000259" key="9">
    <source>
        <dbReference type="PROSITE" id="PS50069"/>
    </source>
</evidence>
<dbReference type="PROSITE" id="PS50069">
    <property type="entry name" value="CULLIN_2"/>
    <property type="match status" value="1"/>
</dbReference>
<keyword evidence="10" id="KW-1185">Reference proteome</keyword>
<feature type="compositionally biased region" description="Acidic residues" evidence="8">
    <location>
        <begin position="677"/>
        <end position="687"/>
    </location>
</feature>
<dbReference type="InterPro" id="IPR059120">
    <property type="entry name" value="Cullin-like_AB"/>
</dbReference>
<feature type="region of interest" description="Disordered" evidence="8">
    <location>
        <begin position="844"/>
        <end position="888"/>
    </location>
</feature>
<dbReference type="Pfam" id="PF26557">
    <property type="entry name" value="Cullin_AB"/>
    <property type="match status" value="1"/>
</dbReference>
<feature type="compositionally biased region" description="Basic and acidic residues" evidence="8">
    <location>
        <begin position="854"/>
        <end position="878"/>
    </location>
</feature>
<comment type="pathway">
    <text evidence="1">Protein modification; protein ubiquitination.</text>
</comment>
<dbReference type="GO" id="GO:0007091">
    <property type="term" value="P:metaphase/anaphase transition of mitotic cell cycle"/>
    <property type="evidence" value="ECO:0007669"/>
    <property type="project" value="TreeGrafter"/>
</dbReference>
<dbReference type="InterPro" id="IPR036390">
    <property type="entry name" value="WH_DNA-bd_sf"/>
</dbReference>
<dbReference type="AlphaFoldDB" id="A0AAJ7UHM8"/>
<dbReference type="RefSeq" id="XP_032835425.1">
    <property type="nucleotide sequence ID" value="XM_032979534.1"/>
</dbReference>
<feature type="domain" description="Cullin family profile" evidence="9">
    <location>
        <begin position="518"/>
        <end position="809"/>
    </location>
</feature>
<feature type="region of interest" description="Disordered" evidence="8">
    <location>
        <begin position="478"/>
        <end position="507"/>
    </location>
</feature>
<evidence type="ECO:0000256" key="7">
    <source>
        <dbReference type="PROSITE-ProRule" id="PRU00330"/>
    </source>
</evidence>
<dbReference type="Proteomes" id="UP001318040">
    <property type="component" value="Chromosome 74"/>
</dbReference>
<dbReference type="InterPro" id="IPR036317">
    <property type="entry name" value="Cullin_homology_sf"/>
</dbReference>
<dbReference type="KEGG" id="pmrn:116957413"/>
<evidence type="ECO:0000256" key="8">
    <source>
        <dbReference type="SAM" id="MobiDB-lite"/>
    </source>
</evidence>
<dbReference type="InterPro" id="IPR057975">
    <property type="entry name" value="TPR_ANAPC2"/>
</dbReference>
<comment type="similarity">
    <text evidence="7">Belongs to the cullin family.</text>
</comment>
<feature type="region of interest" description="Disordered" evidence="8">
    <location>
        <begin position="185"/>
        <end position="218"/>
    </location>
</feature>
<keyword evidence="6" id="KW-0131">Cell cycle</keyword>
<dbReference type="InterPro" id="IPR036388">
    <property type="entry name" value="WH-like_DNA-bd_sf"/>
</dbReference>
<dbReference type="GO" id="GO:0051301">
    <property type="term" value="P:cell division"/>
    <property type="evidence" value="ECO:0007669"/>
    <property type="project" value="UniProtKB-KW"/>
</dbReference>
<dbReference type="SMART" id="SM01013">
    <property type="entry name" value="APC2"/>
    <property type="match status" value="1"/>
</dbReference>
<protein>
    <recommendedName>
        <fullName evidence="2">Anaphase-promoting complex subunit 2</fullName>
    </recommendedName>
</protein>
<sequence>MDSTGVVSAAWSSVLTTLVPREALLPGVVDPRSPPVELEAALAALRASGVESLLVPCFLELLQKHLQERVVPGLWRRLGEEGGAVEREGGAVEREGGAVEREGGGGELFLAALLHLQAALEPFLHGQRLLQQWGLSPEPHAGGSRVLALLRAALLFSPPPAFRSAAHSFYSRAFAAFLHLQRSHTGEGGGGGDAGVDDDDDDDEDDEEEGGGGGGGVVGGVAPGWLRCPGCAVERASCRCRQLLDNFHRANRILQRLCLLERVGAEAVTAILQATTEQHISRHCRGEYERPFLAQLEQWLEFRALRWLRMVFHGEGDGGRAVSEEGGGGGTVQAALGRWRTRLQYFLYQAFAAVRISELFNIIRDYPESQHALQELQVCLKKTNQKGQLVASLKTALETRLLHPGVNTDDIITLYISAIRALTQLDPTGVTLDVVCQPVRKYLRSREDTVRKIVAGLTDDVDGPSELAGELTRAEPVELEHSLGSDDDGDEPEDWSPPPSDAAHSVKSGLGRRSFDIISLLVSIYGSKEVFINEYHTLLADRILHHFNYNMAREIRNLELLKLRFGDVFMHRCEVMLKDVADSRRINSNILEARRGGGGGGGAGGGGGGGGGAGGGGGGEGSSEEAPAAPGAGDDGSHGGQEPAATQGGMEAVGEEEEEGREGGEGGERGEGHGDEEVGEEAGEEGGEWPGGPAAPVPLNAMILSGEFWPPLKEGKLELPAAVKEVMEAYTREYEKLKAARSLVWKPHLGLVSLDVHLAGGRSLSLSVSPVHAAIIMHFQDKGSWSLQELSEALKVPAPSLRKKLALWQQHRVLREGPADRFSLLEGGGPAGPDGMLLLDSDDDNDSAMASQADQKEEEYAAWRGDRGARARPGERSEAVASSAEGSAGLRVAGQAQQVPWVDCPRDDRRVFWTYIQGMLTNLETLSLERIHSMLKMFAMIGPGGGGGGGGPRGGAGGECDLAELRAFLGRKVKEQQLLCTGGMYKLPKPGT</sequence>
<feature type="compositionally biased region" description="Basic and acidic residues" evidence="8">
    <location>
        <begin position="661"/>
        <end position="676"/>
    </location>
</feature>
<dbReference type="GO" id="GO:0070979">
    <property type="term" value="P:protein K11-linked ubiquitination"/>
    <property type="evidence" value="ECO:0007669"/>
    <property type="project" value="TreeGrafter"/>
</dbReference>
<feature type="compositionally biased region" description="Acidic residues" evidence="8">
    <location>
        <begin position="195"/>
        <end position="210"/>
    </location>
</feature>
<name>A0AAJ7UHM8_PETMA</name>
<evidence type="ECO:0000256" key="2">
    <source>
        <dbReference type="ARBA" id="ARBA00016068"/>
    </source>
</evidence>
<feature type="compositionally biased region" description="Acidic residues" evidence="8">
    <location>
        <begin position="485"/>
        <end position="494"/>
    </location>
</feature>
<dbReference type="CTD" id="29882"/>
<evidence type="ECO:0000256" key="3">
    <source>
        <dbReference type="ARBA" id="ARBA00022618"/>
    </source>
</evidence>
<dbReference type="InterPro" id="IPR044554">
    <property type="entry name" value="ANAPC2"/>
</dbReference>
<dbReference type="GO" id="GO:0005680">
    <property type="term" value="C:anaphase-promoting complex"/>
    <property type="evidence" value="ECO:0007669"/>
    <property type="project" value="TreeGrafter"/>
</dbReference>
<keyword evidence="5" id="KW-0833">Ubl conjugation pathway</keyword>
<gene>
    <name evidence="11" type="primary">ANAPC2</name>
</gene>
<evidence type="ECO:0000313" key="10">
    <source>
        <dbReference type="Proteomes" id="UP001318040"/>
    </source>
</evidence>
<dbReference type="Gene3D" id="3.30.230.130">
    <property type="entry name" value="Cullin, Chain C, Domain 2"/>
    <property type="match status" value="1"/>
</dbReference>
<dbReference type="InterPro" id="IPR014786">
    <property type="entry name" value="ANAPC2_C"/>
</dbReference>
<dbReference type="PANTHER" id="PTHR45957:SF1">
    <property type="entry name" value="ANAPHASE-PROMOTING COMPLEX SUBUNIT 2"/>
    <property type="match status" value="1"/>
</dbReference>
<dbReference type="GO" id="GO:0031625">
    <property type="term" value="F:ubiquitin protein ligase binding"/>
    <property type="evidence" value="ECO:0007669"/>
    <property type="project" value="InterPro"/>
</dbReference>
<dbReference type="SUPFAM" id="SSF75632">
    <property type="entry name" value="Cullin homology domain"/>
    <property type="match status" value="1"/>
</dbReference>
<dbReference type="Gene3D" id="1.20.1310.10">
    <property type="entry name" value="Cullin Repeats"/>
    <property type="match status" value="1"/>
</dbReference>
<organism evidence="10 11">
    <name type="scientific">Petromyzon marinus</name>
    <name type="common">Sea lamprey</name>
    <dbReference type="NCBI Taxonomy" id="7757"/>
    <lineage>
        <taxon>Eukaryota</taxon>
        <taxon>Metazoa</taxon>
        <taxon>Chordata</taxon>
        <taxon>Craniata</taxon>
        <taxon>Vertebrata</taxon>
        <taxon>Cyclostomata</taxon>
        <taxon>Hyperoartia</taxon>
        <taxon>Petromyzontiformes</taxon>
        <taxon>Petromyzontidae</taxon>
        <taxon>Petromyzon</taxon>
    </lineage>
</organism>
<evidence type="ECO:0000256" key="1">
    <source>
        <dbReference type="ARBA" id="ARBA00004906"/>
    </source>
</evidence>
<feature type="region of interest" description="Disordered" evidence="8">
    <location>
        <begin position="592"/>
        <end position="698"/>
    </location>
</feature>
<accession>A0AAJ7UHM8</accession>
<keyword evidence="3" id="KW-0132">Cell division</keyword>
<proteinExistence type="inferred from homology"/>
<dbReference type="Pfam" id="PF08672">
    <property type="entry name" value="ANAPC2"/>
    <property type="match status" value="2"/>
</dbReference>
<dbReference type="SMART" id="SM00182">
    <property type="entry name" value="CULLIN"/>
    <property type="match status" value="1"/>
</dbReference>
<dbReference type="PANTHER" id="PTHR45957">
    <property type="entry name" value="ANAPHASE-PROMOTING COMPLEX SUBUNIT 2"/>
    <property type="match status" value="1"/>
</dbReference>
<dbReference type="GO" id="GO:0006511">
    <property type="term" value="P:ubiquitin-dependent protein catabolic process"/>
    <property type="evidence" value="ECO:0007669"/>
    <property type="project" value="InterPro"/>
</dbReference>